<dbReference type="InterPro" id="IPR049212">
    <property type="entry name" value="DUF6815"/>
</dbReference>
<dbReference type="Pfam" id="PF20668">
    <property type="entry name" value="DUF6815"/>
    <property type="match status" value="1"/>
</dbReference>
<organism evidence="2 3">
    <name type="scientific">Cyclostephanos tholiformis</name>
    <dbReference type="NCBI Taxonomy" id="382380"/>
    <lineage>
        <taxon>Eukaryota</taxon>
        <taxon>Sar</taxon>
        <taxon>Stramenopiles</taxon>
        <taxon>Ochrophyta</taxon>
        <taxon>Bacillariophyta</taxon>
        <taxon>Coscinodiscophyceae</taxon>
        <taxon>Thalassiosirophycidae</taxon>
        <taxon>Stephanodiscales</taxon>
        <taxon>Stephanodiscaceae</taxon>
        <taxon>Cyclostephanos</taxon>
    </lineage>
</organism>
<feature type="domain" description="DUF6815" evidence="1">
    <location>
        <begin position="231"/>
        <end position="342"/>
    </location>
</feature>
<name>A0ABD3R0L5_9STRA</name>
<gene>
    <name evidence="2" type="ORF">ACHAXA_010846</name>
</gene>
<evidence type="ECO:0000259" key="1">
    <source>
        <dbReference type="Pfam" id="PF20668"/>
    </source>
</evidence>
<proteinExistence type="predicted"/>
<accession>A0ABD3R0L5</accession>
<dbReference type="NCBIfam" id="NF033816">
    <property type="entry name" value="Cj0069_fam"/>
    <property type="match status" value="1"/>
</dbReference>
<evidence type="ECO:0000313" key="2">
    <source>
        <dbReference type="EMBL" id="KAL3806135.1"/>
    </source>
</evidence>
<dbReference type="EMBL" id="JALLPB020000885">
    <property type="protein sequence ID" value="KAL3806135.1"/>
    <property type="molecule type" value="Genomic_DNA"/>
</dbReference>
<feature type="non-terminal residue" evidence="2">
    <location>
        <position position="1"/>
    </location>
</feature>
<evidence type="ECO:0000313" key="3">
    <source>
        <dbReference type="Proteomes" id="UP001530377"/>
    </source>
</evidence>
<comment type="caution">
    <text evidence="2">The sequence shown here is derived from an EMBL/GenBank/DDBJ whole genome shotgun (WGS) entry which is preliminary data.</text>
</comment>
<dbReference type="Proteomes" id="UP001530377">
    <property type="component" value="Unassembled WGS sequence"/>
</dbReference>
<dbReference type="AlphaFoldDB" id="A0ABD3R0L5"/>
<protein>
    <recommendedName>
        <fullName evidence="1">DUF6815 domain-containing protein</fullName>
    </recommendedName>
</protein>
<sequence>IAILYPGDAEARTSATAESNRFASLFAEFAKHRYGDTRVHAEPAVYHPTLVDDVQKQLMDVDAALVWVNPIEDGYDRKILNDMLCHVSNAGVYVSAHPDVIAVMGTKDILVKTRHMPWGVEDTVSYDDLDDMRAGLTSRLANGEIRVLKRNIGQSGSGVWLVRRHAGGGGSDDGDATTMHVRVKHAERGSVERTMSLEALFDMLISDFNCLEGGNDDSRVIDMAYQERLPEGMVRAYMVLDKVGGFGHQAINALHPTAELPMGHPRRYYPPENLEGGDVPPLDFQPLRRKLESEWMPSLLDQLNMTSDALPVLWDADFMLGPKDPNDGSDTYVLCEINMSSVSPYPDSATPLIANATIRQALIAKSGRDGGGGGAPPRAKAITTKAASCPFVRSLTRIQRGNAFSLRLHFFDQ</sequence>
<reference evidence="2 3" key="1">
    <citation type="submission" date="2024-10" db="EMBL/GenBank/DDBJ databases">
        <title>Updated reference genomes for cyclostephanoid diatoms.</title>
        <authorList>
            <person name="Roberts W.R."/>
            <person name="Alverson A.J."/>
        </authorList>
    </citation>
    <scope>NUCLEOTIDE SEQUENCE [LARGE SCALE GENOMIC DNA]</scope>
    <source>
        <strain evidence="2 3">AJA228-03</strain>
    </source>
</reference>
<keyword evidence="3" id="KW-1185">Reference proteome</keyword>